<reference evidence="3 4" key="1">
    <citation type="submission" date="2019-06" db="EMBL/GenBank/DDBJ databases">
        <title>Persicimonas caeni gen. nov., sp. nov., a predatory bacterium isolated from solar saltern.</title>
        <authorList>
            <person name="Wang S."/>
        </authorList>
    </citation>
    <scope>NUCLEOTIDE SEQUENCE [LARGE SCALE GENOMIC DNA]</scope>
    <source>
        <strain evidence="3 4">YN101</strain>
    </source>
</reference>
<dbReference type="RefSeq" id="WP_141198306.1">
    <property type="nucleotide sequence ID" value="NZ_CP041186.1"/>
</dbReference>
<dbReference type="Proteomes" id="UP000315995">
    <property type="component" value="Chromosome"/>
</dbReference>
<gene>
    <name evidence="3" type="ORF">FIV42_14065</name>
</gene>
<feature type="coiled-coil region" evidence="1">
    <location>
        <begin position="738"/>
        <end position="772"/>
    </location>
</feature>
<evidence type="ECO:0000313" key="3">
    <source>
        <dbReference type="EMBL" id="QDG51826.1"/>
    </source>
</evidence>
<accession>A0A5B8Y768</accession>
<keyword evidence="4" id="KW-1185">Reference proteome</keyword>
<proteinExistence type="predicted"/>
<keyword evidence="1" id="KW-0175">Coiled coil</keyword>
<dbReference type="EMBL" id="CP041186">
    <property type="protein sequence ID" value="QDG51826.1"/>
    <property type="molecule type" value="Genomic_DNA"/>
</dbReference>
<evidence type="ECO:0000256" key="1">
    <source>
        <dbReference type="SAM" id="Coils"/>
    </source>
</evidence>
<evidence type="ECO:0000313" key="4">
    <source>
        <dbReference type="Proteomes" id="UP000315995"/>
    </source>
</evidence>
<name>A0A4Y6PU30_PERCE</name>
<protein>
    <submittedName>
        <fullName evidence="3">Uncharacterized protein</fullName>
    </submittedName>
</protein>
<feature type="signal peptide" evidence="2">
    <location>
        <begin position="1"/>
        <end position="35"/>
    </location>
</feature>
<feature type="coiled-coil region" evidence="1">
    <location>
        <begin position="1139"/>
        <end position="1193"/>
    </location>
</feature>
<accession>A0A4Y6PU30</accession>
<organism evidence="3 4">
    <name type="scientific">Persicimonas caeni</name>
    <dbReference type="NCBI Taxonomy" id="2292766"/>
    <lineage>
        <taxon>Bacteria</taxon>
        <taxon>Deltaproteobacteria</taxon>
        <taxon>Bradymonadales</taxon>
        <taxon>Bradymonadaceae</taxon>
        <taxon>Persicimonas</taxon>
    </lineage>
</organism>
<dbReference type="OrthoDB" id="5478585at2"/>
<evidence type="ECO:0000256" key="2">
    <source>
        <dbReference type="SAM" id="SignalP"/>
    </source>
</evidence>
<sequence>MKVCARTVCWGGATANVTRLRLGALSLILAAAVLGACGDEPEPASIELPGEPAPESTVPLEVNSTAGCAVDADCASGRFCFQSQCVFECSDERACSGDAECSPRGRCTADGTDVAATLPADLSATNTPQTVFHVAAGQQEVTFTLELNQPAPAEGLQYRIERGFEAEGAEELLRTSGGQDVVDIVIPTGKADPEHDDSQQVRLKLFTPVGNYQLALVPEYPIGGNYVGEAYVDTFGPTGLPLELQIVTQPDGATLADADKAWLVLPVGPQHLFSPLASANGQIEYVARELVYDDFVEQWVARFSFAFEVADAGSGDVGIIRADSGQVRRALRFQLEPGADQTVIGEFSDTWTGLYETLSANGVRTLEDVQFSGDLYLQRYSEGPSNADISVGDHPEADPQPLDAPPLEACTDAIFAVATECDSELDGVAAFESAAPAVQASCAVAVAEHAISGETTSQQIQNYLDGDATNDAGQSFAEFMEECAAGTNGTCRPSDEVLCARQLTAHAYRNQPNDAASNATLVSRFEELTLEAYLGRELGAFGTDSKLRLEWLETTDYPAVVASAVEDLNRQLLEDWKTKVLDAHMGVLSGQLDASGLAVLSRQTTGASSADAREQLLVQMTQSWRGTLDSLTMATTRWHELLKTDADRAAKRDLVSARIFDLYLAAGILKNLNLAADAGYLSGRLAGGMSILLRELHKLSLPFDELIYARDAEVVVNTSIDPLSGNDTLLSERETEARAELERAHESVTGVIERAQAEALDETQLRNRMANEIGDLRASLVELCGLPSGCTVSDMRTDEACRVQVEVGQCGFALEKGTGEYTNFAAGQQSISEAGQSLLDVMEAANNIGIADEELRALVQRTSMEYAELQTFAAKIQEWNDKRLGGAEALAQNIQDRQDVRSQAVSDILDNMEQRAATHQEAIESTGETFDKWNEIRMGGVTRSMGLMLTAHTARSAAAGLEHTAESIDSIADAIAAGVPDSPDDVGAPVQMATLLAAKGVSVGMNTAALGLKTTANSLDMANESLQMVQDARMANLQDENDLSTMVTEAELANLKAEARLIKQKSANEVARLKEIIELSQAYLNAELTHERDLDEFRQRRLDFRQDLTHIAGLDLRVQQARLQFDQAVSRYLRFVQRAKLLDAKLRDLERQRQDVNALVGSPEVIFGRANRLDQAEARLNRAKDKLMEWLVALEYYAVRPFMDQRVAILLARNTYQLEKIAEELARLQRSCGGPINEVSSDLSVRDDLLSLHSATVDPVTEQISSPAQRFRAVLGDGYVPIDKRVRYSTDDTIGSLMSRDPDILAATFFIDLNDFANLELTCNAKVASLGVKLVGEVGDARPTVSVLYDGTSKLRSCQPGIDDYVAQFGTGATNYGKISHLRTVGRSMSPVAGVNEFVDTNAEGSQTFGGLPLASQYTILINKKAGENSRLDWDKLEDIELRLTYAYQDVFPEGQCE</sequence>
<feature type="chain" id="PRO_5030106441" evidence="2">
    <location>
        <begin position="36"/>
        <end position="1458"/>
    </location>
</feature>
<keyword evidence="2" id="KW-0732">Signal</keyword>